<dbReference type="RefSeq" id="WP_233374600.1">
    <property type="nucleotide sequence ID" value="NZ_JAJTWU010000010.1"/>
</dbReference>
<sequence length="135" mass="14171">MTGLAALAVAGCASRTNNAGEPSRPSSATGDPTVREHIRAWEAGAARNLLSFTGPGHRPVYLLQAPCCDQFNRLYDAEGRYICAPTGGFAGSGDGKCPDWVHAMLYRGAVRLPSSVGAQNRSVTVVVTGEDNPRP</sequence>
<accession>A0ABS8Y267</accession>
<evidence type="ECO:0000259" key="1">
    <source>
        <dbReference type="Pfam" id="PF22311"/>
    </source>
</evidence>
<comment type="caution">
    <text evidence="2">The sequence shown here is derived from an EMBL/GenBank/DDBJ whole genome shotgun (WGS) entry which is preliminary data.</text>
</comment>
<name>A0ABS8Y267_9BURK</name>
<feature type="domain" description="DUF6970" evidence="1">
    <location>
        <begin position="58"/>
        <end position="101"/>
    </location>
</feature>
<dbReference type="Proteomes" id="UP001200741">
    <property type="component" value="Unassembled WGS sequence"/>
</dbReference>
<proteinExistence type="predicted"/>
<evidence type="ECO:0000313" key="3">
    <source>
        <dbReference type="Proteomes" id="UP001200741"/>
    </source>
</evidence>
<organism evidence="2 3">
    <name type="scientific">Pelomonas cellulosilytica</name>
    <dbReference type="NCBI Taxonomy" id="2906762"/>
    <lineage>
        <taxon>Bacteria</taxon>
        <taxon>Pseudomonadati</taxon>
        <taxon>Pseudomonadota</taxon>
        <taxon>Betaproteobacteria</taxon>
        <taxon>Burkholderiales</taxon>
        <taxon>Sphaerotilaceae</taxon>
        <taxon>Roseateles</taxon>
    </lineage>
</organism>
<protein>
    <recommendedName>
        <fullName evidence="1">DUF6970 domain-containing protein</fullName>
    </recommendedName>
</protein>
<dbReference type="Pfam" id="PF22311">
    <property type="entry name" value="DUF6970"/>
    <property type="match status" value="1"/>
</dbReference>
<evidence type="ECO:0000313" key="2">
    <source>
        <dbReference type="EMBL" id="MCE4557217.1"/>
    </source>
</evidence>
<reference evidence="2 3" key="1">
    <citation type="submission" date="2021-12" db="EMBL/GenBank/DDBJ databases">
        <title>Genome seq of P8.</title>
        <authorList>
            <person name="Seo T."/>
        </authorList>
    </citation>
    <scope>NUCLEOTIDE SEQUENCE [LARGE SCALE GENOMIC DNA]</scope>
    <source>
        <strain evidence="2 3">P8</strain>
    </source>
</reference>
<gene>
    <name evidence="2" type="ORF">LXT13_22750</name>
</gene>
<dbReference type="EMBL" id="JAJTWU010000010">
    <property type="protein sequence ID" value="MCE4557217.1"/>
    <property type="molecule type" value="Genomic_DNA"/>
</dbReference>
<dbReference type="InterPro" id="IPR054243">
    <property type="entry name" value="DUF6970"/>
</dbReference>
<keyword evidence="3" id="KW-1185">Reference proteome</keyword>